<comment type="similarity">
    <text evidence="1">Belongs to the UPF0248 family.</text>
</comment>
<dbReference type="RefSeq" id="WP_131007081.1">
    <property type="nucleotide sequence ID" value="NZ_BFAX01000003.1"/>
</dbReference>
<keyword evidence="4" id="KW-1185">Reference proteome</keyword>
<accession>A0A401HPY1</accession>
<protein>
    <recommendedName>
        <fullName evidence="1">UPF0248 protein MHHB_P0519</fullName>
    </recommendedName>
</protein>
<gene>
    <name evidence="3" type="ORF">MHHB_P0519</name>
</gene>
<organism evidence="3 4">
    <name type="scientific">Methanofervidicoccus abyssi</name>
    <dbReference type="NCBI Taxonomy" id="2082189"/>
    <lineage>
        <taxon>Archaea</taxon>
        <taxon>Methanobacteriati</taxon>
        <taxon>Methanobacteriota</taxon>
        <taxon>Methanomada group</taxon>
        <taxon>Methanococci</taxon>
        <taxon>Methanococcales</taxon>
        <taxon>Methanofervidicoccus</taxon>
    </lineage>
</organism>
<comment type="caution">
    <text evidence="3">The sequence shown here is derived from an EMBL/GenBank/DDBJ whole genome shotgun (WGS) entry which is preliminary data.</text>
</comment>
<evidence type="ECO:0000313" key="3">
    <source>
        <dbReference type="EMBL" id="GBF36289.1"/>
    </source>
</evidence>
<dbReference type="OrthoDB" id="14794at2157"/>
<dbReference type="HAMAP" id="MF_01245">
    <property type="entry name" value="UPF0248"/>
    <property type="match status" value="1"/>
</dbReference>
<dbReference type="InterPro" id="IPR040459">
    <property type="entry name" value="MJ1316"/>
</dbReference>
<dbReference type="Pfam" id="PF04457">
    <property type="entry name" value="MJ1316"/>
    <property type="match status" value="1"/>
</dbReference>
<sequence>MLKELINKILWHPGYSPEDYEVVYLHREGSSGKCNNLKKRISMDSICIKGSFIVFERDCEVTTIPLHRVLEIRNKKTGEILYRKSRR</sequence>
<proteinExistence type="inferred from homology"/>
<evidence type="ECO:0000313" key="4">
    <source>
        <dbReference type="Proteomes" id="UP000290527"/>
    </source>
</evidence>
<dbReference type="EMBL" id="BFAX01000003">
    <property type="protein sequence ID" value="GBF36289.1"/>
    <property type="molecule type" value="Genomic_DNA"/>
</dbReference>
<reference evidence="3 4" key="1">
    <citation type="journal article" date="2019" name="Int. J. Syst. Evol. Microbiol.">
        <title>Methanofervidicoccus abyssi gen. nov., sp. nov., a hydrogenotrophic methanogen, isolated from a hydrothermal vent chimney in the Mid-Cayman Spreading Center, the Caribbean Sea.</title>
        <authorList>
            <person name="Sakai S."/>
            <person name="Takaki Y."/>
            <person name="Miyazaki M."/>
            <person name="Ogawara M."/>
            <person name="Yanagawa K."/>
            <person name="Miyazaki J."/>
            <person name="Takai K."/>
        </authorList>
    </citation>
    <scope>NUCLEOTIDE SEQUENCE [LARGE SCALE GENOMIC DNA]</scope>
    <source>
        <strain evidence="3 4">HHB</strain>
    </source>
</reference>
<feature type="domain" description="MJ1316 RNA cyclic group end recognition" evidence="2">
    <location>
        <begin position="3"/>
        <end position="84"/>
    </location>
</feature>
<dbReference type="AlphaFoldDB" id="A0A401HPY1"/>
<dbReference type="InterPro" id="IPR007547">
    <property type="entry name" value="UPF0248"/>
</dbReference>
<dbReference type="Proteomes" id="UP000290527">
    <property type="component" value="Unassembled WGS sequence"/>
</dbReference>
<name>A0A401HPY1_9EURY</name>
<evidence type="ECO:0000256" key="1">
    <source>
        <dbReference type="HAMAP-Rule" id="MF_01245"/>
    </source>
</evidence>
<dbReference type="NCBIfam" id="NF003272">
    <property type="entry name" value="PRK04257.1"/>
    <property type="match status" value="1"/>
</dbReference>
<evidence type="ECO:0000259" key="2">
    <source>
        <dbReference type="Pfam" id="PF04457"/>
    </source>
</evidence>